<evidence type="ECO:0000313" key="2">
    <source>
        <dbReference type="Proteomes" id="UP000828941"/>
    </source>
</evidence>
<accession>A0ACB9P9T8</accession>
<dbReference type="EMBL" id="CM039430">
    <property type="protein sequence ID" value="KAI4345101.1"/>
    <property type="molecule type" value="Genomic_DNA"/>
</dbReference>
<evidence type="ECO:0000313" key="1">
    <source>
        <dbReference type="EMBL" id="KAI4345101.1"/>
    </source>
</evidence>
<reference evidence="1 2" key="1">
    <citation type="journal article" date="2022" name="DNA Res.">
        <title>Chromosomal-level genome assembly of the orchid tree Bauhinia variegata (Leguminosae; Cercidoideae) supports the allotetraploid origin hypothesis of Bauhinia.</title>
        <authorList>
            <person name="Zhong Y."/>
            <person name="Chen Y."/>
            <person name="Zheng D."/>
            <person name="Pang J."/>
            <person name="Liu Y."/>
            <person name="Luo S."/>
            <person name="Meng S."/>
            <person name="Qian L."/>
            <person name="Wei D."/>
            <person name="Dai S."/>
            <person name="Zhou R."/>
        </authorList>
    </citation>
    <scope>NUCLEOTIDE SEQUENCE [LARGE SCALE GENOMIC DNA]</scope>
    <source>
        <strain evidence="1">BV-YZ2020</strain>
    </source>
</reference>
<gene>
    <name evidence="1" type="ORF">L6164_012262</name>
</gene>
<keyword evidence="2" id="KW-1185">Reference proteome</keyword>
<dbReference type="Proteomes" id="UP000828941">
    <property type="component" value="Chromosome 5"/>
</dbReference>
<protein>
    <submittedName>
        <fullName evidence="1">Uncharacterized protein</fullName>
    </submittedName>
</protein>
<sequence>MSRGSPFYLSRLLRGCLRHSAISQAKQCHAQIQILGLLPRITLQTDLVLVYSRCGFLHHARQVFDRMLHRDMHSWNIIIASYVDKSLYSEALLAFSEFNLSGLRPDHYTLPPLFKASAAVGNICLGATCHGCVVRLGYGDYVIVGSSLVEFYAKCGALDEARRVFSNMHFRDSVVWNLMISGYGRAGFHADAMNCLREMLQNGLKIDHMIVPSVLNACGREGDLMKGKQVHGYVVRSFMLDVDAAIGNALINMYGKCGCLQDSEKVFRNMRHVNLVTWTTMISCYGMHGKGDESLSLFKKMIQFGFTPNSVTFTAILASCSHSGLIDQGWQIFNSIHLDYRFEPNAEHYACMVDLLGRYGYLVEAIKLLKTMKSSVTPKVWGALLAGCMMHRNVEIGEIAADQLFQLEPNNASNYIALCNIYESRGMLEKVSRVRAKMKELGLVKAPGCSWINLTGRVNKFYQGDLSHPLPRMVYEISDQISDALILSGDAE</sequence>
<proteinExistence type="predicted"/>
<organism evidence="1 2">
    <name type="scientific">Bauhinia variegata</name>
    <name type="common">Purple orchid tree</name>
    <name type="synonym">Phanera variegata</name>
    <dbReference type="NCBI Taxonomy" id="167791"/>
    <lineage>
        <taxon>Eukaryota</taxon>
        <taxon>Viridiplantae</taxon>
        <taxon>Streptophyta</taxon>
        <taxon>Embryophyta</taxon>
        <taxon>Tracheophyta</taxon>
        <taxon>Spermatophyta</taxon>
        <taxon>Magnoliopsida</taxon>
        <taxon>eudicotyledons</taxon>
        <taxon>Gunneridae</taxon>
        <taxon>Pentapetalae</taxon>
        <taxon>rosids</taxon>
        <taxon>fabids</taxon>
        <taxon>Fabales</taxon>
        <taxon>Fabaceae</taxon>
        <taxon>Cercidoideae</taxon>
        <taxon>Cercideae</taxon>
        <taxon>Bauhiniinae</taxon>
        <taxon>Bauhinia</taxon>
    </lineage>
</organism>
<name>A0ACB9P9T8_BAUVA</name>
<comment type="caution">
    <text evidence="1">The sequence shown here is derived from an EMBL/GenBank/DDBJ whole genome shotgun (WGS) entry which is preliminary data.</text>
</comment>